<comment type="domain">
    <text evidence="5">The PRC barrel domain binds ribosomal protein uS19.</text>
</comment>
<evidence type="ECO:0000313" key="8">
    <source>
        <dbReference type="EMBL" id="HIU44820.1"/>
    </source>
</evidence>
<dbReference type="SUPFAM" id="SSF50346">
    <property type="entry name" value="PRC-barrel domain"/>
    <property type="match status" value="1"/>
</dbReference>
<evidence type="ECO:0000259" key="6">
    <source>
        <dbReference type="Pfam" id="PF01782"/>
    </source>
</evidence>
<dbReference type="GO" id="GO:0006364">
    <property type="term" value="P:rRNA processing"/>
    <property type="evidence" value="ECO:0007669"/>
    <property type="project" value="UniProtKB-UniRule"/>
</dbReference>
<dbReference type="Gene3D" id="2.40.30.60">
    <property type="entry name" value="RimM"/>
    <property type="match status" value="1"/>
</dbReference>
<keyword evidence="2 5" id="KW-0690">Ribosome biogenesis</keyword>
<comment type="subunit">
    <text evidence="5">Binds ribosomal protein uS19.</text>
</comment>
<protein>
    <recommendedName>
        <fullName evidence="5">Ribosome maturation factor RimM</fullName>
    </recommendedName>
</protein>
<gene>
    <name evidence="5 8" type="primary">rimM</name>
    <name evidence="8" type="ORF">IAC52_00770</name>
</gene>
<keyword evidence="3 5" id="KW-0698">rRNA processing</keyword>
<dbReference type="Pfam" id="PF05239">
    <property type="entry name" value="PRC"/>
    <property type="match status" value="1"/>
</dbReference>
<evidence type="ECO:0000256" key="4">
    <source>
        <dbReference type="ARBA" id="ARBA00023186"/>
    </source>
</evidence>
<dbReference type="InterPro" id="IPR011961">
    <property type="entry name" value="RimM"/>
</dbReference>
<dbReference type="AlphaFoldDB" id="A0A9D1LN17"/>
<dbReference type="Pfam" id="PF01782">
    <property type="entry name" value="RimM"/>
    <property type="match status" value="1"/>
</dbReference>
<dbReference type="EMBL" id="DVMV01000008">
    <property type="protein sequence ID" value="HIU44820.1"/>
    <property type="molecule type" value="Genomic_DNA"/>
</dbReference>
<evidence type="ECO:0000256" key="3">
    <source>
        <dbReference type="ARBA" id="ARBA00022552"/>
    </source>
</evidence>
<evidence type="ECO:0000313" key="9">
    <source>
        <dbReference type="Proteomes" id="UP000824070"/>
    </source>
</evidence>
<dbReference type="HAMAP" id="MF_00014">
    <property type="entry name" value="Ribosome_mat_RimM"/>
    <property type="match status" value="1"/>
</dbReference>
<organism evidence="8 9">
    <name type="scientific">Candidatus Alloenteromonas pullicola</name>
    <dbReference type="NCBI Taxonomy" id="2840784"/>
    <lineage>
        <taxon>Bacteria</taxon>
        <taxon>Bacillati</taxon>
        <taxon>Bacillota</taxon>
        <taxon>Bacillota incertae sedis</taxon>
        <taxon>Candidatus Alloenteromonas</taxon>
    </lineage>
</organism>
<dbReference type="InterPro" id="IPR009000">
    <property type="entry name" value="Transl_B-barrel_sf"/>
</dbReference>
<accession>A0A9D1LN17</accession>
<dbReference type="Proteomes" id="UP000824070">
    <property type="component" value="Unassembled WGS sequence"/>
</dbReference>
<evidence type="ECO:0000259" key="7">
    <source>
        <dbReference type="Pfam" id="PF05239"/>
    </source>
</evidence>
<dbReference type="InterPro" id="IPR027275">
    <property type="entry name" value="PRC-brl_dom"/>
</dbReference>
<reference evidence="8" key="1">
    <citation type="submission" date="2020-10" db="EMBL/GenBank/DDBJ databases">
        <authorList>
            <person name="Gilroy R."/>
        </authorList>
    </citation>
    <scope>NUCLEOTIDE SEQUENCE</scope>
    <source>
        <strain evidence="8">ChiGjej1B1-22543</strain>
    </source>
</reference>
<feature type="domain" description="RimM N-terminal" evidence="6">
    <location>
        <begin position="6"/>
        <end position="85"/>
    </location>
</feature>
<feature type="domain" description="PRC-barrel" evidence="7">
    <location>
        <begin position="92"/>
        <end position="164"/>
    </location>
</feature>
<keyword evidence="1 5" id="KW-0963">Cytoplasm</keyword>
<dbReference type="Gene3D" id="2.30.30.240">
    <property type="entry name" value="PRC-barrel domain"/>
    <property type="match status" value="1"/>
</dbReference>
<comment type="caution">
    <text evidence="8">The sequence shown here is derived from an EMBL/GenBank/DDBJ whole genome shotgun (WGS) entry which is preliminary data.</text>
</comment>
<evidence type="ECO:0000256" key="2">
    <source>
        <dbReference type="ARBA" id="ARBA00022517"/>
    </source>
</evidence>
<comment type="function">
    <text evidence="5">An accessory protein needed during the final step in the assembly of 30S ribosomal subunit, possibly for assembly of the head region. Essential for efficient processing of 16S rRNA. May be needed both before and after RbfA during the maturation of 16S rRNA. It has affinity for free ribosomal 30S subunits but not for 70S ribosomes.</text>
</comment>
<evidence type="ECO:0000256" key="5">
    <source>
        <dbReference type="HAMAP-Rule" id="MF_00014"/>
    </source>
</evidence>
<dbReference type="GO" id="GO:0005840">
    <property type="term" value="C:ribosome"/>
    <property type="evidence" value="ECO:0007669"/>
    <property type="project" value="InterPro"/>
</dbReference>
<comment type="subcellular location">
    <subcellularLocation>
        <location evidence="5">Cytoplasm</location>
    </subcellularLocation>
</comment>
<dbReference type="InterPro" id="IPR002676">
    <property type="entry name" value="RimM_N"/>
</dbReference>
<dbReference type="NCBIfam" id="TIGR02273">
    <property type="entry name" value="16S_RimM"/>
    <property type="match status" value="1"/>
</dbReference>
<comment type="similarity">
    <text evidence="5">Belongs to the RimM family.</text>
</comment>
<dbReference type="GO" id="GO:0005737">
    <property type="term" value="C:cytoplasm"/>
    <property type="evidence" value="ECO:0007669"/>
    <property type="project" value="UniProtKB-SubCell"/>
</dbReference>
<dbReference type="InterPro" id="IPR036976">
    <property type="entry name" value="RimM_N_sf"/>
</dbReference>
<dbReference type="PANTHER" id="PTHR33692">
    <property type="entry name" value="RIBOSOME MATURATION FACTOR RIMM"/>
    <property type="match status" value="1"/>
</dbReference>
<proteinExistence type="inferred from homology"/>
<keyword evidence="4 5" id="KW-0143">Chaperone</keyword>
<sequence>MKDLIIARISKPFGLKGELRVVSMTSFPELRFKVGYEYAIGEEKTPAVLKSVRPAGGTYVMSFEGIDSIDKAEQLIGQSIYMDKQDAPMPEGAYRYSDLLGMEVYDQDGNKLGEVVDILDYAPKKTIKVKKADGGHFYFPFVGEFAKEVDVEGKKMVIEVVEGML</sequence>
<dbReference type="InterPro" id="IPR011033">
    <property type="entry name" value="PRC_barrel-like_sf"/>
</dbReference>
<name>A0A9D1LN17_9FIRM</name>
<dbReference type="SUPFAM" id="SSF50447">
    <property type="entry name" value="Translation proteins"/>
    <property type="match status" value="1"/>
</dbReference>
<dbReference type="GO" id="GO:0043022">
    <property type="term" value="F:ribosome binding"/>
    <property type="evidence" value="ECO:0007669"/>
    <property type="project" value="InterPro"/>
</dbReference>
<evidence type="ECO:0000256" key="1">
    <source>
        <dbReference type="ARBA" id="ARBA00022490"/>
    </source>
</evidence>
<dbReference type="PANTHER" id="PTHR33692:SF1">
    <property type="entry name" value="RIBOSOME MATURATION FACTOR RIMM"/>
    <property type="match status" value="1"/>
</dbReference>
<reference evidence="8" key="2">
    <citation type="journal article" date="2021" name="PeerJ">
        <title>Extensive microbial diversity within the chicken gut microbiome revealed by metagenomics and culture.</title>
        <authorList>
            <person name="Gilroy R."/>
            <person name="Ravi A."/>
            <person name="Getino M."/>
            <person name="Pursley I."/>
            <person name="Horton D.L."/>
            <person name="Alikhan N.F."/>
            <person name="Baker D."/>
            <person name="Gharbi K."/>
            <person name="Hall N."/>
            <person name="Watson M."/>
            <person name="Adriaenssens E.M."/>
            <person name="Foster-Nyarko E."/>
            <person name="Jarju S."/>
            <person name="Secka A."/>
            <person name="Antonio M."/>
            <person name="Oren A."/>
            <person name="Chaudhuri R.R."/>
            <person name="La Ragione R."/>
            <person name="Hildebrand F."/>
            <person name="Pallen M.J."/>
        </authorList>
    </citation>
    <scope>NUCLEOTIDE SEQUENCE</scope>
    <source>
        <strain evidence="8">ChiGjej1B1-22543</strain>
    </source>
</reference>
<dbReference type="GO" id="GO:0042274">
    <property type="term" value="P:ribosomal small subunit biogenesis"/>
    <property type="evidence" value="ECO:0007669"/>
    <property type="project" value="UniProtKB-UniRule"/>
</dbReference>